<reference evidence="2 3" key="1">
    <citation type="submission" date="2018-08" db="EMBL/GenBank/DDBJ databases">
        <authorList>
            <person name="Laetsch R D."/>
            <person name="Stevens L."/>
            <person name="Kumar S."/>
            <person name="Blaxter L. M."/>
        </authorList>
    </citation>
    <scope>NUCLEOTIDE SEQUENCE [LARGE SCALE GENOMIC DNA]</scope>
</reference>
<dbReference type="OMA" id="RYQCKND"/>
<dbReference type="PANTHER" id="PTHR35572">
    <property type="entry name" value="PROTEIN CBG04538-RELATED"/>
    <property type="match status" value="1"/>
</dbReference>
<dbReference type="PANTHER" id="PTHR35572:SF4">
    <property type="entry name" value="PROTEIN CBG15747"/>
    <property type="match status" value="1"/>
</dbReference>
<dbReference type="Proteomes" id="UP000277928">
    <property type="component" value="Unassembled WGS sequence"/>
</dbReference>
<dbReference type="InterPro" id="IPR040282">
    <property type="entry name" value="Mig-18-like"/>
</dbReference>
<organism evidence="2 3">
    <name type="scientific">Litomosoides sigmodontis</name>
    <name type="common">Filarial nematode worm</name>
    <dbReference type="NCBI Taxonomy" id="42156"/>
    <lineage>
        <taxon>Eukaryota</taxon>
        <taxon>Metazoa</taxon>
        <taxon>Ecdysozoa</taxon>
        <taxon>Nematoda</taxon>
        <taxon>Chromadorea</taxon>
        <taxon>Rhabditida</taxon>
        <taxon>Spirurina</taxon>
        <taxon>Spiruromorpha</taxon>
        <taxon>Filarioidea</taxon>
        <taxon>Onchocercidae</taxon>
        <taxon>Litomosoides</taxon>
    </lineage>
</organism>
<evidence type="ECO:0000313" key="2">
    <source>
        <dbReference type="EMBL" id="VDK73198.1"/>
    </source>
</evidence>
<proteinExistence type="predicted"/>
<keyword evidence="3" id="KW-1185">Reference proteome</keyword>
<dbReference type="STRING" id="42156.A0A3P6U3G7"/>
<feature type="domain" description="Abnormal cell migration protein 18-like fibronectin type I" evidence="1">
    <location>
        <begin position="150"/>
        <end position="212"/>
    </location>
</feature>
<evidence type="ECO:0000259" key="1">
    <source>
        <dbReference type="Pfam" id="PF23003"/>
    </source>
</evidence>
<feature type="domain" description="Abnormal cell migration protein 18-like fibronectin type I" evidence="1">
    <location>
        <begin position="223"/>
        <end position="287"/>
    </location>
</feature>
<feature type="domain" description="Abnormal cell migration protein 18-like fibronectin type I" evidence="1">
    <location>
        <begin position="86"/>
        <end position="143"/>
    </location>
</feature>
<dbReference type="AlphaFoldDB" id="A0A3P6U3G7"/>
<dbReference type="EMBL" id="UYRX01000085">
    <property type="protein sequence ID" value="VDK73198.1"/>
    <property type="molecule type" value="Genomic_DNA"/>
</dbReference>
<sequence>MNFSDNSFCPVAIHNSFANCCLIDLYEKPFAVELLGSNTAVTLQEDGASFILVPHGFSPDNGERLVIPAVISGPQPPFPCLVVGMGTYEHGQTFTKEHFHYKCNNGTAEVIACVADDKSVIHIGRMFIRSGVKHKCDVSGDTVTYEQESTCYDNGIHYDVGDHFRNGSFVFVCQKDGITIEGCYARNTDTIIPVGDERIVDHYLHKCELLDQGRVRYTANLIGCKKDNEFFNEGQIWTSEHIRYQCTSYGIVRVLGCVDDNGLFVELGRDVLIRNIVHRCYRVDKTTVYHRFACVGRTLAECIVTPPLQRLPSVSQT</sequence>
<evidence type="ECO:0000313" key="3">
    <source>
        <dbReference type="Proteomes" id="UP000277928"/>
    </source>
</evidence>
<dbReference type="OrthoDB" id="5803975at2759"/>
<protein>
    <recommendedName>
        <fullName evidence="1">Abnormal cell migration protein 18-like fibronectin type I domain-containing protein</fullName>
    </recommendedName>
</protein>
<name>A0A3P6U3G7_LITSI</name>
<dbReference type="InterPro" id="IPR055119">
    <property type="entry name" value="Mig18_Fn1"/>
</dbReference>
<accession>A0A3P6U3G7</accession>
<gene>
    <name evidence="2" type="ORF">NLS_LOCUS2021</name>
</gene>
<dbReference type="Pfam" id="PF23003">
    <property type="entry name" value="Fn1_2"/>
    <property type="match status" value="3"/>
</dbReference>